<keyword evidence="8" id="KW-1185">Reference proteome</keyword>
<dbReference type="EMBL" id="JAMLDX010000002">
    <property type="protein sequence ID" value="MCP3729554.1"/>
    <property type="molecule type" value="Genomic_DNA"/>
</dbReference>
<evidence type="ECO:0000313" key="7">
    <source>
        <dbReference type="EMBL" id="MCP3729554.1"/>
    </source>
</evidence>
<dbReference type="AlphaFoldDB" id="A0A9X2HI40"/>
<feature type="transmembrane region" description="Helical" evidence="4">
    <location>
        <begin position="150"/>
        <end position="168"/>
    </location>
</feature>
<feature type="transmembrane region" description="Helical" evidence="4">
    <location>
        <begin position="87"/>
        <end position="107"/>
    </location>
</feature>
<gene>
    <name evidence="7" type="ORF">M9978_03855</name>
</gene>
<dbReference type="Pfam" id="PF07730">
    <property type="entry name" value="HisKA_3"/>
    <property type="match status" value="1"/>
</dbReference>
<feature type="transmembrane region" description="Helical" evidence="4">
    <location>
        <begin position="45"/>
        <end position="67"/>
    </location>
</feature>
<comment type="caution">
    <text evidence="7">The sequence shown here is derived from an EMBL/GenBank/DDBJ whole genome shotgun (WGS) entry which is preliminary data.</text>
</comment>
<keyword evidence="4" id="KW-1133">Transmembrane helix</keyword>
<dbReference type="Proteomes" id="UP001139451">
    <property type="component" value="Unassembled WGS sequence"/>
</dbReference>
<dbReference type="InterPro" id="IPR011712">
    <property type="entry name" value="Sig_transdc_His_kin_sub3_dim/P"/>
</dbReference>
<dbReference type="GO" id="GO:0000155">
    <property type="term" value="F:phosphorelay sensor kinase activity"/>
    <property type="evidence" value="ECO:0007669"/>
    <property type="project" value="InterPro"/>
</dbReference>
<organism evidence="7 8">
    <name type="scientific">Sphingomonas tagetis</name>
    <dbReference type="NCBI Taxonomy" id="2949092"/>
    <lineage>
        <taxon>Bacteria</taxon>
        <taxon>Pseudomonadati</taxon>
        <taxon>Pseudomonadota</taxon>
        <taxon>Alphaproteobacteria</taxon>
        <taxon>Sphingomonadales</taxon>
        <taxon>Sphingomonadaceae</taxon>
        <taxon>Sphingomonas</taxon>
    </lineage>
</organism>
<keyword evidence="3" id="KW-0902">Two-component regulatory system</keyword>
<feature type="domain" description="Signal transduction histidine kinase subgroup 3 dimerisation and phosphoacceptor" evidence="6">
    <location>
        <begin position="343"/>
        <end position="406"/>
    </location>
</feature>
<keyword evidence="1" id="KW-0808">Transferase</keyword>
<keyword evidence="4" id="KW-0812">Transmembrane</keyword>
<proteinExistence type="predicted"/>
<dbReference type="Gene3D" id="1.20.5.1930">
    <property type="match status" value="1"/>
</dbReference>
<dbReference type="Gene3D" id="3.30.565.10">
    <property type="entry name" value="Histidine kinase-like ATPase, C-terminal domain"/>
    <property type="match status" value="1"/>
</dbReference>
<protein>
    <submittedName>
        <fullName evidence="7">Histidine kinase</fullName>
    </submittedName>
</protein>
<dbReference type="PANTHER" id="PTHR24421">
    <property type="entry name" value="NITRATE/NITRITE SENSOR PROTEIN NARX-RELATED"/>
    <property type="match status" value="1"/>
</dbReference>
<dbReference type="CDD" id="cd16917">
    <property type="entry name" value="HATPase_UhpB-NarQ-NarX-like"/>
    <property type="match status" value="1"/>
</dbReference>
<feature type="transmembrane region" description="Helical" evidence="4">
    <location>
        <begin position="119"/>
        <end position="138"/>
    </location>
</feature>
<evidence type="ECO:0000259" key="6">
    <source>
        <dbReference type="Pfam" id="PF07730"/>
    </source>
</evidence>
<dbReference type="GO" id="GO:0016020">
    <property type="term" value="C:membrane"/>
    <property type="evidence" value="ECO:0007669"/>
    <property type="project" value="InterPro"/>
</dbReference>
<sequence>MTGRPAGIGAVGQTGQVIRIARVACSAVMMGTYAQTSAGSVADPVGVLLLCHFLWAIAAALIVRRWWWLDPRIAPAETLGDLLVVSVALYATDVLLSPFFIFGVPLFMSALLRWGWREAVIVAAAFVAVYVASIWIGSQQRGADIDHVRLLARVGGFTVLVAVAAWLGRRRRAVVLRGLRIVAGDRDRTHTLLVELCRLVGADAVTLATVHDRRAVSIRSTDPAVDGIAPRFAPEQLLAMSRRFLFQLDPPRKVIDRGWLFGRASLSRRLGAYEVLASLNAERGLAVPIRAQGVQGVVLISRIRTMGLDLLDLTSWIAAQVTAALLDDLRFRSDRRESLMEARLRAAQDVHDTVVQALAGTIFRLEALKSWIGAGREPAGEIDRLIGDVRSAQSNVRDYIGRLRTDGDSGAPCDLLGEIRAAADRSSRTWGIACLALGPRAPVPGPAWFGRELAMLVGEAASNAARHGGASEVTVRLALRQDEIELIIEDNGSGFPTAPDASARPWSINDRIHALGGTLTLQSSGGTRMVMNIPFEEQDDET</sequence>
<dbReference type="InterPro" id="IPR036890">
    <property type="entry name" value="HATPase_C_sf"/>
</dbReference>
<evidence type="ECO:0000313" key="8">
    <source>
        <dbReference type="Proteomes" id="UP001139451"/>
    </source>
</evidence>
<evidence type="ECO:0000256" key="4">
    <source>
        <dbReference type="SAM" id="Phobius"/>
    </source>
</evidence>
<reference evidence="7" key="1">
    <citation type="submission" date="2022-05" db="EMBL/GenBank/DDBJ databases">
        <title>Sphingomonas sp. strain MG17 Genome sequencing and assembly.</title>
        <authorList>
            <person name="Kim I."/>
        </authorList>
    </citation>
    <scope>NUCLEOTIDE SEQUENCE</scope>
    <source>
        <strain evidence="7">MG17</strain>
    </source>
</reference>
<accession>A0A9X2HI40</accession>
<dbReference type="GO" id="GO:0046983">
    <property type="term" value="F:protein dimerization activity"/>
    <property type="evidence" value="ECO:0007669"/>
    <property type="project" value="InterPro"/>
</dbReference>
<dbReference type="Pfam" id="PF02518">
    <property type="entry name" value="HATPase_c"/>
    <property type="match status" value="1"/>
</dbReference>
<evidence type="ECO:0000256" key="1">
    <source>
        <dbReference type="ARBA" id="ARBA00022679"/>
    </source>
</evidence>
<feature type="domain" description="Histidine kinase/HSP90-like ATPase" evidence="5">
    <location>
        <begin position="452"/>
        <end position="534"/>
    </location>
</feature>
<dbReference type="RefSeq" id="WP_254291539.1">
    <property type="nucleotide sequence ID" value="NZ_JAMLDX010000002.1"/>
</dbReference>
<dbReference type="InterPro" id="IPR003594">
    <property type="entry name" value="HATPase_dom"/>
</dbReference>
<name>A0A9X2HI40_9SPHN</name>
<evidence type="ECO:0000256" key="2">
    <source>
        <dbReference type="ARBA" id="ARBA00022777"/>
    </source>
</evidence>
<evidence type="ECO:0000259" key="5">
    <source>
        <dbReference type="Pfam" id="PF02518"/>
    </source>
</evidence>
<keyword evidence="4" id="KW-0472">Membrane</keyword>
<evidence type="ECO:0000256" key="3">
    <source>
        <dbReference type="ARBA" id="ARBA00023012"/>
    </source>
</evidence>
<dbReference type="InterPro" id="IPR050482">
    <property type="entry name" value="Sensor_HK_TwoCompSys"/>
</dbReference>
<keyword evidence="2 7" id="KW-0418">Kinase</keyword>
<dbReference type="SUPFAM" id="SSF55874">
    <property type="entry name" value="ATPase domain of HSP90 chaperone/DNA topoisomerase II/histidine kinase"/>
    <property type="match status" value="1"/>
</dbReference>